<evidence type="ECO:0000313" key="2">
    <source>
        <dbReference type="EMBL" id="WKD48322.1"/>
    </source>
</evidence>
<accession>A0ABY9E852</accession>
<reference evidence="2 3" key="1">
    <citation type="submission" date="2022-05" db="EMBL/GenBank/DDBJ databases">
        <title>Microbulbifer sp. nov., isolated from sponge.</title>
        <authorList>
            <person name="Gao L."/>
        </authorList>
    </citation>
    <scope>NUCLEOTIDE SEQUENCE [LARGE SCALE GENOMIC DNA]</scope>
    <source>
        <strain evidence="2 3">MI-G</strain>
    </source>
</reference>
<gene>
    <name evidence="2" type="ORF">M8T91_10285</name>
</gene>
<organism evidence="2 3">
    <name type="scientific">Microbulbifer spongiae</name>
    <dbReference type="NCBI Taxonomy" id="2944933"/>
    <lineage>
        <taxon>Bacteria</taxon>
        <taxon>Pseudomonadati</taxon>
        <taxon>Pseudomonadota</taxon>
        <taxon>Gammaproteobacteria</taxon>
        <taxon>Cellvibrionales</taxon>
        <taxon>Microbulbiferaceae</taxon>
        <taxon>Microbulbifer</taxon>
    </lineage>
</organism>
<dbReference type="RefSeq" id="WP_301414044.1">
    <property type="nucleotide sequence ID" value="NZ_CP098023.1"/>
</dbReference>
<protein>
    <submittedName>
        <fullName evidence="2">Uncharacterized protein</fullName>
    </submittedName>
</protein>
<name>A0ABY9E852_9GAMM</name>
<proteinExistence type="predicted"/>
<evidence type="ECO:0000256" key="1">
    <source>
        <dbReference type="SAM" id="MobiDB-lite"/>
    </source>
</evidence>
<feature type="region of interest" description="Disordered" evidence="1">
    <location>
        <begin position="24"/>
        <end position="62"/>
    </location>
</feature>
<dbReference type="EMBL" id="CP098023">
    <property type="protein sequence ID" value="WKD48322.1"/>
    <property type="molecule type" value="Genomic_DNA"/>
</dbReference>
<dbReference type="Proteomes" id="UP001321520">
    <property type="component" value="Chromosome"/>
</dbReference>
<evidence type="ECO:0000313" key="3">
    <source>
        <dbReference type="Proteomes" id="UP001321520"/>
    </source>
</evidence>
<sequence>MVNKAKIDQVKAELKKNKLKDKMFIENEPQKSGCPEKAIKPTTNKELNNGKGKGQGKSQRQS</sequence>
<keyword evidence="3" id="KW-1185">Reference proteome</keyword>